<accession>A0A931B0J1</accession>
<evidence type="ECO:0000313" key="2">
    <source>
        <dbReference type="Proteomes" id="UP000621436"/>
    </source>
</evidence>
<evidence type="ECO:0000313" key="1">
    <source>
        <dbReference type="EMBL" id="MBF8438188.1"/>
    </source>
</evidence>
<keyword evidence="1" id="KW-0436">Ligase</keyword>
<dbReference type="AlphaFoldDB" id="A0A931B0J1"/>
<comment type="caution">
    <text evidence="1">The sequence shown here is derived from an EMBL/GenBank/DDBJ whole genome shotgun (WGS) entry which is preliminary data.</text>
</comment>
<dbReference type="Proteomes" id="UP000621436">
    <property type="component" value="Unassembled WGS sequence"/>
</dbReference>
<keyword evidence="2" id="KW-1185">Reference proteome</keyword>
<organism evidence="1 2">
    <name type="scientific">Halonatronomonas betaini</name>
    <dbReference type="NCBI Taxonomy" id="2778430"/>
    <lineage>
        <taxon>Bacteria</taxon>
        <taxon>Bacillati</taxon>
        <taxon>Bacillota</taxon>
        <taxon>Clostridia</taxon>
        <taxon>Halanaerobiales</taxon>
        <taxon>Halarsenatibacteraceae</taxon>
        <taxon>Halonatronomonas</taxon>
    </lineage>
</organism>
<name>A0A931B0J1_9FIRM</name>
<protein>
    <submittedName>
        <fullName evidence="1">2'-5' RNA ligase</fullName>
    </submittedName>
</protein>
<sequence>MVKPANLEKELFIVLIPGGEVKKEADKIQKIIADNYNIYDKMSRPELHVTLDRIKKTGIKTSINYIETILNSWDEKVNVALKGFNCFHQKNNRYLVLKIRPTKTMIKLGRRIHSGLDNLNLSTIKDYEEWRYHITIVNNLLINKEIAKYDFSNLCELIDGQEKTLISPADRIEIWQATERESEKIIFSKKLP</sequence>
<proteinExistence type="predicted"/>
<dbReference type="GO" id="GO:0016874">
    <property type="term" value="F:ligase activity"/>
    <property type="evidence" value="ECO:0007669"/>
    <property type="project" value="UniProtKB-KW"/>
</dbReference>
<dbReference type="SUPFAM" id="SSF55144">
    <property type="entry name" value="LigT-like"/>
    <property type="match status" value="1"/>
</dbReference>
<dbReference type="EMBL" id="JADPIE010000011">
    <property type="protein sequence ID" value="MBF8438188.1"/>
    <property type="molecule type" value="Genomic_DNA"/>
</dbReference>
<gene>
    <name evidence="1" type="ORF">I0Q91_13995</name>
</gene>
<dbReference type="RefSeq" id="WP_270455289.1">
    <property type="nucleotide sequence ID" value="NZ_JADPIE010000011.1"/>
</dbReference>
<dbReference type="Gene3D" id="3.90.1140.10">
    <property type="entry name" value="Cyclic phosphodiesterase"/>
    <property type="match status" value="1"/>
</dbReference>
<reference evidence="1" key="1">
    <citation type="submission" date="2020-11" db="EMBL/GenBank/DDBJ databases">
        <title>Halonatronomonas betainensis gen. nov., sp. nov. a novel haloalkaliphilic representative of the family Halanaerobiacae capable of betaine degradation.</title>
        <authorList>
            <person name="Boltyanskaya Y."/>
            <person name="Kevbrin V."/>
            <person name="Detkova E."/>
            <person name="Grouzdev D.S."/>
            <person name="Koziaeva V."/>
            <person name="Zhilina T."/>
        </authorList>
    </citation>
    <scope>NUCLEOTIDE SEQUENCE</scope>
    <source>
        <strain evidence="1">Z-7014</strain>
    </source>
</reference>
<dbReference type="Pfam" id="PF13563">
    <property type="entry name" value="2_5_RNA_ligase2"/>
    <property type="match status" value="1"/>
</dbReference>
<dbReference type="InterPro" id="IPR009097">
    <property type="entry name" value="Cyclic_Pdiesterase"/>
</dbReference>